<evidence type="ECO:0000259" key="6">
    <source>
        <dbReference type="PROSITE" id="PS51755"/>
    </source>
</evidence>
<dbReference type="RefSeq" id="WP_164448799.1">
    <property type="nucleotide sequence ID" value="NZ_SAIY01000007.1"/>
</dbReference>
<dbReference type="SUPFAM" id="SSF46894">
    <property type="entry name" value="C-terminal effector domain of the bipartite response regulators"/>
    <property type="match status" value="1"/>
</dbReference>
<keyword evidence="8" id="KW-1185">Reference proteome</keyword>
<evidence type="ECO:0000256" key="3">
    <source>
        <dbReference type="ARBA" id="ARBA00023125"/>
    </source>
</evidence>
<dbReference type="InterPro" id="IPR002182">
    <property type="entry name" value="NB-ARC"/>
</dbReference>
<dbReference type="Pfam" id="PF00931">
    <property type="entry name" value="NB-ARC"/>
    <property type="match status" value="1"/>
</dbReference>
<dbReference type="PRINTS" id="PR00364">
    <property type="entry name" value="DISEASERSIST"/>
</dbReference>
<keyword evidence="3 5" id="KW-0238">DNA-binding</keyword>
<dbReference type="Pfam" id="PF07721">
    <property type="entry name" value="TPR_4"/>
    <property type="match status" value="1"/>
</dbReference>
<keyword evidence="4" id="KW-0804">Transcription</keyword>
<dbReference type="GO" id="GO:0003677">
    <property type="term" value="F:DNA binding"/>
    <property type="evidence" value="ECO:0007669"/>
    <property type="project" value="UniProtKB-UniRule"/>
</dbReference>
<sequence>MQIQLLGGFAVRLGPQALPPGTPKQQTVLAMLACNAGQLVSVEQLVDELWSDNPPPSAIPNVRTYAANLRRGLEAMFPDRDVLIRARNGYRLEVECSDVDLCAFRAEVIEARRLLSADEHEAVRLVSRALARWRGPMLAGTALGPGLSAQVAAATEDRLLATELYGELQVRLGHYDEALPVLRELLTMHPLREPAHLLLMRALHLGGDAAGAVAAYTAARRTLREQLNVEPGEELQRLYRSISRQDARSRRSGATGALGRESAVADDQESRLLSYLPRTVPDFVGRADAVEHLLSMTLRAGEQNCAVHLVDGMAGSGKTTLAVHVANRLTDRFPDAQLFIDLKGHDPAETLDSPVALATLLRQLGTPAGRIPPDPGDRLDRWRRDLAGRKVIIVLDNAADAAQIRPLLPTAPGSLVIVTSRRRISGLDVDPPVSLPLLKPAEGVALLASTAGAERVAAEPEAAVAVVQSCGHLPLAIRLAGSRLAHRPNWRVADLATLLASKVRRLDHLTSGDRSVAGAFAASYASLDEPAQRLFRLLSVHPGDEFGLLAASALAGLSLDETADVLDALLDSHLIEELTVGRYRMHDLIRQYANDLSNRVDQASVRRAALADLLDLMLHISFPVADNLEVGRTGIHVSLGSARRPDLVEMQYDAAEKWLETERFNMVMLVGRAHDWDFHQETWQLARILWRFLYTRGCYDDIVMTNRQGLAAAETIGDEKAMAVMHNYLASAYLRTGNYPGALAHVDKAVEICERRGDRINHARYQANLVAIYWLLGEPEKAVTTGLHRMRKGTISEIHETATHLPNLGLSLALLGRYDEALRVHRLHLYLGRQLGSQFHILNALGHIGAVKCRMGQYDVAVRALRTALVMRQRTGHRYAEPEVRNDLGVALRGLGRTGEAVREHETARRMAADAGEPHVEAAALNDLALTLAGSAETPRLIELHREALRVATRVAHPYEQGRALAGLAEHLWTIDPTEALRHWTRALAIFRRMGVPERIDVARRIAEAEAQQPAESLHRPPSALSLALPHEGLEIED</sequence>
<dbReference type="SUPFAM" id="SSF48452">
    <property type="entry name" value="TPR-like"/>
    <property type="match status" value="3"/>
</dbReference>
<dbReference type="SMART" id="SM00862">
    <property type="entry name" value="Trans_reg_C"/>
    <property type="match status" value="1"/>
</dbReference>
<dbReference type="PANTHER" id="PTHR35807:SF1">
    <property type="entry name" value="TRANSCRIPTIONAL REGULATOR REDD"/>
    <property type="match status" value="1"/>
</dbReference>
<dbReference type="CDD" id="cd15831">
    <property type="entry name" value="BTAD"/>
    <property type="match status" value="1"/>
</dbReference>
<gene>
    <name evidence="7" type="ORF">ENC19_20875</name>
</gene>
<evidence type="ECO:0000256" key="2">
    <source>
        <dbReference type="ARBA" id="ARBA00023015"/>
    </source>
</evidence>
<dbReference type="Gene3D" id="3.40.50.300">
    <property type="entry name" value="P-loop containing nucleotide triphosphate hydrolases"/>
    <property type="match status" value="1"/>
</dbReference>
<keyword evidence="2" id="KW-0805">Transcription regulation</keyword>
<dbReference type="AlphaFoldDB" id="A0A6M1L9M4"/>
<evidence type="ECO:0000256" key="4">
    <source>
        <dbReference type="ARBA" id="ARBA00023163"/>
    </source>
</evidence>
<dbReference type="InterPro" id="IPR001867">
    <property type="entry name" value="OmpR/PhoB-type_DNA-bd"/>
</dbReference>
<dbReference type="PANTHER" id="PTHR35807">
    <property type="entry name" value="TRANSCRIPTIONAL REGULATOR REDD-RELATED"/>
    <property type="match status" value="1"/>
</dbReference>
<dbReference type="PROSITE" id="PS51755">
    <property type="entry name" value="OMPR_PHOB"/>
    <property type="match status" value="1"/>
</dbReference>
<dbReference type="Pfam" id="PF13424">
    <property type="entry name" value="TPR_12"/>
    <property type="match status" value="2"/>
</dbReference>
<dbReference type="EMBL" id="SAIY01000007">
    <property type="protein sequence ID" value="NGM14926.1"/>
    <property type="molecule type" value="Genomic_DNA"/>
</dbReference>
<dbReference type="InterPro" id="IPR051677">
    <property type="entry name" value="AfsR-DnrI-RedD_regulator"/>
</dbReference>
<feature type="domain" description="OmpR/PhoB-type" evidence="6">
    <location>
        <begin position="1"/>
        <end position="94"/>
    </location>
</feature>
<dbReference type="InterPro" id="IPR027417">
    <property type="entry name" value="P-loop_NTPase"/>
</dbReference>
<dbReference type="Pfam" id="PF00486">
    <property type="entry name" value="Trans_reg_C"/>
    <property type="match status" value="1"/>
</dbReference>
<reference evidence="7 8" key="1">
    <citation type="submission" date="2020-02" db="EMBL/GenBank/DDBJ databases">
        <title>Draft Genome Sequence of Verrucosispora sp. Strain CWR15, Isolated from Gulf of Mexico Sponge.</title>
        <authorList>
            <person name="Kennedy S.J."/>
            <person name="Cella E."/>
            <person name="Azarian T."/>
            <person name="Baker B.J."/>
            <person name="Shaw L.N."/>
        </authorList>
    </citation>
    <scope>NUCLEOTIDE SEQUENCE [LARGE SCALE GENOMIC DNA]</scope>
    <source>
        <strain evidence="7 8">CWR15</strain>
    </source>
</reference>
<comment type="caution">
    <text evidence="7">The sequence shown here is derived from an EMBL/GenBank/DDBJ whole genome shotgun (WGS) entry which is preliminary data.</text>
</comment>
<dbReference type="SUPFAM" id="SSF52540">
    <property type="entry name" value="P-loop containing nucleoside triphosphate hydrolases"/>
    <property type="match status" value="1"/>
</dbReference>
<dbReference type="InterPro" id="IPR011990">
    <property type="entry name" value="TPR-like_helical_dom_sf"/>
</dbReference>
<dbReference type="Gene3D" id="1.10.10.10">
    <property type="entry name" value="Winged helix-like DNA-binding domain superfamily/Winged helix DNA-binding domain"/>
    <property type="match status" value="1"/>
</dbReference>
<dbReference type="InterPro" id="IPR005158">
    <property type="entry name" value="BTAD"/>
</dbReference>
<dbReference type="SMART" id="SM01043">
    <property type="entry name" value="BTAD"/>
    <property type="match status" value="1"/>
</dbReference>
<feature type="DNA-binding region" description="OmpR/PhoB-type" evidence="5">
    <location>
        <begin position="1"/>
        <end position="94"/>
    </location>
</feature>
<protein>
    <submittedName>
        <fullName evidence="7">Tetratricopeptide repeat protein</fullName>
    </submittedName>
</protein>
<dbReference type="InterPro" id="IPR019734">
    <property type="entry name" value="TPR_rpt"/>
</dbReference>
<evidence type="ECO:0000313" key="7">
    <source>
        <dbReference type="EMBL" id="NGM14926.1"/>
    </source>
</evidence>
<evidence type="ECO:0000313" key="8">
    <source>
        <dbReference type="Proteomes" id="UP000478148"/>
    </source>
</evidence>
<dbReference type="Proteomes" id="UP000478148">
    <property type="component" value="Unassembled WGS sequence"/>
</dbReference>
<dbReference type="InterPro" id="IPR011717">
    <property type="entry name" value="TPR-4"/>
</dbReference>
<dbReference type="GO" id="GO:0000160">
    <property type="term" value="P:phosphorelay signal transduction system"/>
    <property type="evidence" value="ECO:0007669"/>
    <property type="project" value="InterPro"/>
</dbReference>
<organism evidence="7 8">
    <name type="scientific">Verrucosispora sioxanthis</name>
    <dbReference type="NCBI Taxonomy" id="2499994"/>
    <lineage>
        <taxon>Bacteria</taxon>
        <taxon>Bacillati</taxon>
        <taxon>Actinomycetota</taxon>
        <taxon>Actinomycetes</taxon>
        <taxon>Micromonosporales</taxon>
        <taxon>Micromonosporaceae</taxon>
        <taxon>Micromonospora</taxon>
    </lineage>
</organism>
<dbReference type="Pfam" id="PF03704">
    <property type="entry name" value="BTAD"/>
    <property type="match status" value="1"/>
</dbReference>
<dbReference type="Gene3D" id="1.25.40.10">
    <property type="entry name" value="Tetratricopeptide repeat domain"/>
    <property type="match status" value="3"/>
</dbReference>
<dbReference type="GO" id="GO:0043531">
    <property type="term" value="F:ADP binding"/>
    <property type="evidence" value="ECO:0007669"/>
    <property type="project" value="InterPro"/>
</dbReference>
<dbReference type="InterPro" id="IPR016032">
    <property type="entry name" value="Sig_transdc_resp-reg_C-effctor"/>
</dbReference>
<dbReference type="SMART" id="SM00028">
    <property type="entry name" value="TPR"/>
    <property type="match status" value="4"/>
</dbReference>
<accession>A0A6M1L9M4</accession>
<comment type="similarity">
    <text evidence="1">Belongs to the AfsR/DnrI/RedD regulatory family.</text>
</comment>
<evidence type="ECO:0000256" key="5">
    <source>
        <dbReference type="PROSITE-ProRule" id="PRU01091"/>
    </source>
</evidence>
<dbReference type="InterPro" id="IPR036388">
    <property type="entry name" value="WH-like_DNA-bd_sf"/>
</dbReference>
<proteinExistence type="inferred from homology"/>
<evidence type="ECO:0000256" key="1">
    <source>
        <dbReference type="ARBA" id="ARBA00005820"/>
    </source>
</evidence>
<dbReference type="GO" id="GO:0006355">
    <property type="term" value="P:regulation of DNA-templated transcription"/>
    <property type="evidence" value="ECO:0007669"/>
    <property type="project" value="InterPro"/>
</dbReference>
<name>A0A6M1L9M4_9ACTN</name>
<dbReference type="GO" id="GO:0042802">
    <property type="term" value="F:identical protein binding"/>
    <property type="evidence" value="ECO:0007669"/>
    <property type="project" value="InterPro"/>
</dbReference>